<dbReference type="KEGG" id="vg:64871719"/>
<gene>
    <name evidence="1" type="primary">48</name>
    <name evidence="1" type="ORF">PBI_ANTHONY_48</name>
</gene>
<dbReference type="RefSeq" id="YP_010062084.1">
    <property type="nucleotide sequence ID" value="NC_054790.1"/>
</dbReference>
<dbReference type="EMBL" id="MN234188">
    <property type="protein sequence ID" value="QFG10419.1"/>
    <property type="molecule type" value="Genomic_DNA"/>
</dbReference>
<evidence type="ECO:0000313" key="2">
    <source>
        <dbReference type="Proteomes" id="UP000327026"/>
    </source>
</evidence>
<name>A0A5J6TKU4_9CAUD</name>
<organism evidence="1 2">
    <name type="scientific">Mycobacterium phage Anthony</name>
    <dbReference type="NCBI Taxonomy" id="2599857"/>
    <lineage>
        <taxon>Viruses</taxon>
        <taxon>Duplodnaviria</taxon>
        <taxon>Heunggongvirae</taxon>
        <taxon>Uroviricota</taxon>
        <taxon>Caudoviricetes</taxon>
        <taxon>Anthonyvirus</taxon>
        <taxon>Anthonyvirus anthony</taxon>
    </lineage>
</organism>
<evidence type="ECO:0000313" key="1">
    <source>
        <dbReference type="EMBL" id="QFG10419.1"/>
    </source>
</evidence>
<dbReference type="Proteomes" id="UP000327026">
    <property type="component" value="Segment"/>
</dbReference>
<proteinExistence type="predicted"/>
<dbReference type="GeneID" id="64871719"/>
<protein>
    <submittedName>
        <fullName evidence="1">Uncharacterized protein</fullName>
    </submittedName>
</protein>
<keyword evidence="2" id="KW-1185">Reference proteome</keyword>
<dbReference type="Pfam" id="PF17468">
    <property type="entry name" value="GP52"/>
    <property type="match status" value="1"/>
</dbReference>
<reference evidence="1 2" key="1">
    <citation type="submission" date="2019-07" db="EMBL/GenBank/DDBJ databases">
        <authorList>
            <person name="Garlena R.A."/>
            <person name="Russell D.A."/>
            <person name="Pope W.H."/>
            <person name="Jacobs-Sera D."/>
            <person name="Hatfull G.F."/>
        </authorList>
    </citation>
    <scope>NUCLEOTIDE SEQUENCE [LARGE SCALE GENOMIC DNA]</scope>
</reference>
<sequence>MHNLFDGTFNGMAGSEMYRAQLVPDLFPKAKPMLVDNWSDEDREMYCGGQYVKGAA</sequence>
<dbReference type="InterPro" id="IPR035344">
    <property type="entry name" value="Gp52"/>
</dbReference>
<accession>A0A5J6TKU4</accession>